<dbReference type="PROSITE" id="PS51787">
    <property type="entry name" value="LON_N"/>
    <property type="match status" value="1"/>
</dbReference>
<dbReference type="Proteomes" id="UP000332515">
    <property type="component" value="Unassembled WGS sequence"/>
</dbReference>
<dbReference type="InterPro" id="IPR003111">
    <property type="entry name" value="Lon_prtase_N"/>
</dbReference>
<keyword evidence="7 10" id="KW-0067">ATP-binding</keyword>
<evidence type="ECO:0000256" key="12">
    <source>
        <dbReference type="PIRSR" id="PIRSR001174-1"/>
    </source>
</evidence>
<keyword evidence="19" id="KW-1185">Reference proteome</keyword>
<dbReference type="InterPro" id="IPR027543">
    <property type="entry name" value="Lon_bac"/>
</dbReference>
<evidence type="ECO:0000256" key="14">
    <source>
        <dbReference type="PROSITE-ProRule" id="PRU01122"/>
    </source>
</evidence>
<dbReference type="GO" id="GO:0006515">
    <property type="term" value="P:protein quality control for misfolded or incompletely synthesized proteins"/>
    <property type="evidence" value="ECO:0007669"/>
    <property type="project" value="UniProtKB-UniRule"/>
</dbReference>
<dbReference type="PRINTS" id="PR00830">
    <property type="entry name" value="ENDOLAPTASE"/>
</dbReference>
<evidence type="ECO:0000256" key="11">
    <source>
        <dbReference type="PIRNR" id="PIRNR001174"/>
    </source>
</evidence>
<evidence type="ECO:0000256" key="1">
    <source>
        <dbReference type="ARBA" id="ARBA00004496"/>
    </source>
</evidence>
<dbReference type="FunFam" id="3.40.50.300:FF:000021">
    <property type="entry name" value="Lon protease homolog"/>
    <property type="match status" value="1"/>
</dbReference>
<dbReference type="RefSeq" id="WP_153479382.1">
    <property type="nucleotide sequence ID" value="NZ_VWNA01000001.1"/>
</dbReference>
<dbReference type="SUPFAM" id="SSF52540">
    <property type="entry name" value="P-loop containing nucleoside triphosphate hydrolases"/>
    <property type="match status" value="1"/>
</dbReference>
<feature type="binding site" evidence="10 13">
    <location>
        <begin position="362"/>
        <end position="369"/>
    </location>
    <ligand>
        <name>ATP</name>
        <dbReference type="ChEBI" id="CHEBI:30616"/>
    </ligand>
</feature>
<dbReference type="InterPro" id="IPR003593">
    <property type="entry name" value="AAA+_ATPase"/>
</dbReference>
<dbReference type="SUPFAM" id="SSF54211">
    <property type="entry name" value="Ribosomal protein S5 domain 2-like"/>
    <property type="match status" value="1"/>
</dbReference>
<keyword evidence="5 10" id="KW-0378">Hydrolase</keyword>
<evidence type="ECO:0000259" key="16">
    <source>
        <dbReference type="PROSITE" id="PS51786"/>
    </source>
</evidence>
<dbReference type="InterPro" id="IPR004815">
    <property type="entry name" value="Lon_bac/euk-typ"/>
</dbReference>
<comment type="catalytic activity">
    <reaction evidence="9 10 11 14">
        <text>Hydrolysis of proteins in presence of ATP.</text>
        <dbReference type="EC" id="3.4.21.53"/>
    </reaction>
</comment>
<dbReference type="Gene3D" id="1.20.58.1480">
    <property type="match status" value="1"/>
</dbReference>
<proteinExistence type="evidence at transcript level"/>
<dbReference type="InterPro" id="IPR008269">
    <property type="entry name" value="Lon_proteolytic"/>
</dbReference>
<organism evidence="18 19">
    <name type="scientific">Segnochrobactrum spirostomi</name>
    <dbReference type="NCBI Taxonomy" id="2608987"/>
    <lineage>
        <taxon>Bacteria</taxon>
        <taxon>Pseudomonadati</taxon>
        <taxon>Pseudomonadota</taxon>
        <taxon>Alphaproteobacteria</taxon>
        <taxon>Hyphomicrobiales</taxon>
        <taxon>Segnochrobactraceae</taxon>
        <taxon>Segnochrobactrum</taxon>
    </lineage>
</organism>
<comment type="subcellular location">
    <subcellularLocation>
        <location evidence="1 10 11">Cytoplasm</location>
    </subcellularLocation>
</comment>
<evidence type="ECO:0000313" key="18">
    <source>
        <dbReference type="EMBL" id="MQT12062.1"/>
    </source>
</evidence>
<dbReference type="NCBIfam" id="TIGR00763">
    <property type="entry name" value="lon"/>
    <property type="match status" value="1"/>
</dbReference>
<dbReference type="PIRSF" id="PIRSF001174">
    <property type="entry name" value="Lon_proteas"/>
    <property type="match status" value="1"/>
</dbReference>
<dbReference type="InterPro" id="IPR003959">
    <property type="entry name" value="ATPase_AAA_core"/>
</dbReference>
<evidence type="ECO:0000256" key="6">
    <source>
        <dbReference type="ARBA" id="ARBA00022825"/>
    </source>
</evidence>
<dbReference type="SMART" id="SM00464">
    <property type="entry name" value="LON"/>
    <property type="match status" value="1"/>
</dbReference>
<dbReference type="InterPro" id="IPR027417">
    <property type="entry name" value="P-loop_NTPase"/>
</dbReference>
<dbReference type="SMART" id="SM00382">
    <property type="entry name" value="AAA"/>
    <property type="match status" value="1"/>
</dbReference>
<dbReference type="GO" id="GO:0016887">
    <property type="term" value="F:ATP hydrolysis activity"/>
    <property type="evidence" value="ECO:0007669"/>
    <property type="project" value="UniProtKB-UniRule"/>
</dbReference>
<dbReference type="GO" id="GO:0004176">
    <property type="term" value="F:ATP-dependent peptidase activity"/>
    <property type="evidence" value="ECO:0007669"/>
    <property type="project" value="UniProtKB-UniRule"/>
</dbReference>
<dbReference type="HAMAP" id="MF_01973">
    <property type="entry name" value="lon_bact"/>
    <property type="match status" value="1"/>
</dbReference>
<evidence type="ECO:0000256" key="4">
    <source>
        <dbReference type="ARBA" id="ARBA00022741"/>
    </source>
</evidence>
<dbReference type="FunFam" id="1.20.5.5270:FF:000002">
    <property type="entry name" value="Lon protease homolog"/>
    <property type="match status" value="1"/>
</dbReference>
<evidence type="ECO:0000256" key="13">
    <source>
        <dbReference type="PIRSR" id="PIRSR001174-2"/>
    </source>
</evidence>
<gene>
    <name evidence="10" type="primary">lon</name>
    <name evidence="18" type="ORF">F0357_05155</name>
</gene>
<evidence type="ECO:0000256" key="9">
    <source>
        <dbReference type="ARBA" id="ARBA00050665"/>
    </source>
</evidence>
<evidence type="ECO:0000256" key="3">
    <source>
        <dbReference type="ARBA" id="ARBA00022670"/>
    </source>
</evidence>
<accession>A0A6A7Y2V2</accession>
<evidence type="ECO:0000259" key="17">
    <source>
        <dbReference type="PROSITE" id="PS51787"/>
    </source>
</evidence>
<evidence type="ECO:0000256" key="15">
    <source>
        <dbReference type="RuleBase" id="RU000591"/>
    </source>
</evidence>
<dbReference type="PROSITE" id="PS01046">
    <property type="entry name" value="LON_SER"/>
    <property type="match status" value="1"/>
</dbReference>
<evidence type="ECO:0000256" key="8">
    <source>
        <dbReference type="ARBA" id="ARBA00023016"/>
    </source>
</evidence>
<evidence type="ECO:0000256" key="2">
    <source>
        <dbReference type="ARBA" id="ARBA00022490"/>
    </source>
</evidence>
<dbReference type="CDD" id="cd19500">
    <property type="entry name" value="RecA-like_Lon"/>
    <property type="match status" value="1"/>
</dbReference>
<dbReference type="InterPro" id="IPR014721">
    <property type="entry name" value="Ribsml_uS5_D2-typ_fold_subgr"/>
</dbReference>
<dbReference type="Gene3D" id="3.40.50.300">
    <property type="entry name" value="P-loop containing nucleotide triphosphate hydrolases"/>
    <property type="match status" value="1"/>
</dbReference>
<dbReference type="PROSITE" id="PS51786">
    <property type="entry name" value="LON_PROTEOLYTIC"/>
    <property type="match status" value="1"/>
</dbReference>
<dbReference type="SUPFAM" id="SSF88697">
    <property type="entry name" value="PUA domain-like"/>
    <property type="match status" value="1"/>
</dbReference>
<evidence type="ECO:0000313" key="19">
    <source>
        <dbReference type="Proteomes" id="UP000332515"/>
    </source>
</evidence>
<feature type="domain" description="Lon N-terminal" evidence="17">
    <location>
        <begin position="17"/>
        <end position="210"/>
    </location>
</feature>
<name>A0A6A7Y2V2_9HYPH</name>
<dbReference type="Gene3D" id="3.30.230.10">
    <property type="match status" value="1"/>
</dbReference>
<dbReference type="EC" id="3.4.21.53" evidence="10 11"/>
<dbReference type="PANTHER" id="PTHR10046">
    <property type="entry name" value="ATP DEPENDENT LON PROTEASE FAMILY MEMBER"/>
    <property type="match status" value="1"/>
</dbReference>
<reference evidence="18 19" key="1">
    <citation type="submission" date="2019-09" db="EMBL/GenBank/DDBJ databases">
        <title>Segnochrobactrum spirostomi gen. nov., sp. nov., isolated from the ciliate Spirostomum cf. yagiui and description of a novel family, Segnochrobactraceae fam. nov. within the order Rhizobiales of the class Alphaproteobacteria.</title>
        <authorList>
            <person name="Akter S."/>
            <person name="Shazib S.U.A."/>
            <person name="Shin M.K."/>
        </authorList>
    </citation>
    <scope>NUCLEOTIDE SEQUENCE [LARGE SCALE GENOMIC DNA]</scope>
    <source>
        <strain evidence="18 19">Sp-1</strain>
    </source>
</reference>
<comment type="induction">
    <text evidence="10">By heat shock.</text>
</comment>
<keyword evidence="2 10" id="KW-0963">Cytoplasm</keyword>
<keyword evidence="3 10" id="KW-0645">Protease</keyword>
<dbReference type="GO" id="GO:0043565">
    <property type="term" value="F:sequence-specific DNA binding"/>
    <property type="evidence" value="ECO:0007669"/>
    <property type="project" value="UniProtKB-UniRule"/>
</dbReference>
<dbReference type="GO" id="GO:0005737">
    <property type="term" value="C:cytoplasm"/>
    <property type="evidence" value="ECO:0007669"/>
    <property type="project" value="UniProtKB-SubCell"/>
</dbReference>
<dbReference type="Gene3D" id="2.30.130.40">
    <property type="entry name" value="LON domain-like"/>
    <property type="match status" value="1"/>
</dbReference>
<dbReference type="GO" id="GO:0034605">
    <property type="term" value="P:cellular response to heat"/>
    <property type="evidence" value="ECO:0007669"/>
    <property type="project" value="UniProtKB-UniRule"/>
</dbReference>
<comment type="function">
    <text evidence="10">ATP-dependent serine protease that mediates the selective degradation of mutant and abnormal proteins as well as certain short-lived regulatory proteins. Required for cellular homeostasis and for survival from DNA damage and developmental changes induced by stress. Degrades polypeptides processively to yield small peptide fragments that are 5 to 10 amino acids long. Binds to DNA in a double-stranded, site-specific manner.</text>
</comment>
<dbReference type="Pfam" id="PF00004">
    <property type="entry name" value="AAA"/>
    <property type="match status" value="1"/>
</dbReference>
<evidence type="ECO:0000256" key="10">
    <source>
        <dbReference type="HAMAP-Rule" id="MF_01973"/>
    </source>
</evidence>
<dbReference type="InterPro" id="IPR046336">
    <property type="entry name" value="Lon_prtase_N_sf"/>
</dbReference>
<comment type="similarity">
    <text evidence="10 11 14 15">Belongs to the peptidase S16 family.</text>
</comment>
<dbReference type="InterPro" id="IPR015947">
    <property type="entry name" value="PUA-like_sf"/>
</dbReference>
<evidence type="ECO:0000256" key="5">
    <source>
        <dbReference type="ARBA" id="ARBA00022801"/>
    </source>
</evidence>
<dbReference type="GO" id="GO:0005524">
    <property type="term" value="F:ATP binding"/>
    <property type="evidence" value="ECO:0007669"/>
    <property type="project" value="UniProtKB-UniRule"/>
</dbReference>
<sequence>MTSTEKRQAGAGGTEVVPVLPLRDIVVFPHMIVPLFVGREKSIRALEEVMRNDKQILLATQQNATDDDPEPSAIFTVGTMATVLQLLKLPDGTVKVLVEGGSRAEIVRFSDRSDLYEAEITLVPDGVDDPVEVEALARSVISEFDNYVKLNKKVSPDVVGAVGQIEDYSKLADTVASHLAVKITEKQAILATPSVSERLEKVLGMMESEISVLQVEKRIRSRVKRQMEKTQREYYLNEQMKAIQKELGDGEEGKDEVAELEGRIRKTKLTKEARERALAEVKKLRQMSPMSAEATVVRNYLDWLLGIPWGKRSRVKNDLGYAEEVLDSDHYGLDKVKERIIEYLAVQSRANKLKGPILCLVGPPGVGKTSLGKSIAKATGREFVRMSLGGVRDEAEIRGHRRTYIGSMPGKVIQSMRKAKKSNPLFLLDEIDKMGMDFRGDPSSALLEVLDPEQNQAFMDHYLEVEYDLSNVMFVTTANTLNIPAPLMDRMEIIRIAGYTEDEKVEIARKHLLPKAERDHGLAPKEFSVDDEALRTVIRRYTREAGVRNLERELATLARKAVRDIVGGAKLKASKKAGATAKPVKSVKVTAANLEDFLGVPRYRFGEAEEEDQVGVVTGLAWTEVGGELLTIEGVMMPGKGKMTVTGNLRDVMKESISAAASYVRSRAVDFGIEPPLFDRRDIHVHVPEGATPKDGPSAGIAMATAVISVMTGIPVRSDIAMTGEITLRGRVLPIGGLKEKLLAALRGGLKTVLIPEENAKDLAEIPDNVKSGLEIVPVARMDDVVARALVRVPQAITWEPDAAAERRPATADEDAAGITAH</sequence>
<dbReference type="NCBIfam" id="NF008053">
    <property type="entry name" value="PRK10787.1"/>
    <property type="match status" value="1"/>
</dbReference>
<dbReference type="GO" id="GO:0004252">
    <property type="term" value="F:serine-type endopeptidase activity"/>
    <property type="evidence" value="ECO:0007669"/>
    <property type="project" value="UniProtKB-UniRule"/>
</dbReference>
<evidence type="ECO:0000256" key="7">
    <source>
        <dbReference type="ARBA" id="ARBA00022840"/>
    </source>
</evidence>
<keyword evidence="6 10" id="KW-0720">Serine protease</keyword>
<feature type="domain" description="Lon proteolytic" evidence="16">
    <location>
        <begin position="611"/>
        <end position="792"/>
    </location>
</feature>
<dbReference type="InterPro" id="IPR027065">
    <property type="entry name" value="Lon_Prtase"/>
</dbReference>
<dbReference type="Pfam" id="PF02190">
    <property type="entry name" value="LON_substr_bdg"/>
    <property type="match status" value="1"/>
</dbReference>
<dbReference type="InterPro" id="IPR020568">
    <property type="entry name" value="Ribosomal_Su5_D2-typ_SF"/>
</dbReference>
<dbReference type="AlphaFoldDB" id="A0A6A7Y2V2"/>
<feature type="active site" evidence="10 12">
    <location>
        <position position="741"/>
    </location>
</feature>
<dbReference type="Pfam" id="PF05362">
    <property type="entry name" value="Lon_C"/>
    <property type="match status" value="1"/>
</dbReference>
<comment type="caution">
    <text evidence="18">The sequence shown here is derived from an EMBL/GenBank/DDBJ whole genome shotgun (WGS) entry which is preliminary data.</text>
</comment>
<dbReference type="Gene3D" id="1.10.8.60">
    <property type="match status" value="1"/>
</dbReference>
<keyword evidence="8 10" id="KW-0346">Stress response</keyword>
<keyword evidence="4 10" id="KW-0547">Nucleotide-binding</keyword>
<dbReference type="FunFam" id="3.30.230.10:FF:000010">
    <property type="entry name" value="Lon protease"/>
    <property type="match status" value="1"/>
</dbReference>
<feature type="active site" evidence="10 12">
    <location>
        <position position="698"/>
    </location>
</feature>
<dbReference type="EMBL" id="VWNA01000001">
    <property type="protein sequence ID" value="MQT12062.1"/>
    <property type="molecule type" value="Genomic_DNA"/>
</dbReference>
<dbReference type="InterPro" id="IPR008268">
    <property type="entry name" value="Peptidase_S16_AS"/>
</dbReference>
<comment type="subunit">
    <text evidence="10 11">Homohexamer. Organized in a ring with a central cavity.</text>
</comment>
<protein>
    <recommendedName>
        <fullName evidence="10 11">Lon protease</fullName>
        <ecNumber evidence="10 11">3.4.21.53</ecNumber>
    </recommendedName>
    <alternativeName>
        <fullName evidence="10">ATP-dependent protease La</fullName>
    </alternativeName>
</protein>
<dbReference type="Pfam" id="PF22667">
    <property type="entry name" value="Lon_lid"/>
    <property type="match status" value="1"/>
</dbReference>
<dbReference type="Gene3D" id="1.20.5.5270">
    <property type="match status" value="1"/>
</dbReference>
<dbReference type="InterPro" id="IPR054594">
    <property type="entry name" value="Lon_lid"/>
</dbReference>